<dbReference type="InterPro" id="IPR043502">
    <property type="entry name" value="DNA/RNA_pol_sf"/>
</dbReference>
<dbReference type="InterPro" id="IPR043128">
    <property type="entry name" value="Rev_trsase/Diguanyl_cyclase"/>
</dbReference>
<gene>
    <name evidence="1" type="ORF">HMPREF1544_11589</name>
</gene>
<dbReference type="InParanoid" id="S2J0L5"/>
<dbReference type="AlphaFoldDB" id="S2J0L5"/>
<protein>
    <recommendedName>
        <fullName evidence="3">Reverse transcriptase domain-containing protein</fullName>
    </recommendedName>
</protein>
<evidence type="ECO:0000313" key="2">
    <source>
        <dbReference type="Proteomes" id="UP000014254"/>
    </source>
</evidence>
<reference evidence="2" key="1">
    <citation type="submission" date="2013-05" db="EMBL/GenBank/DDBJ databases">
        <title>The Genome sequence of Mucor circinelloides f. circinelloides 1006PhL.</title>
        <authorList>
            <consortium name="The Broad Institute Genomics Platform"/>
            <person name="Cuomo C."/>
            <person name="Earl A."/>
            <person name="Findley K."/>
            <person name="Lee S.C."/>
            <person name="Walker B."/>
            <person name="Young S."/>
            <person name="Zeng Q."/>
            <person name="Gargeya S."/>
            <person name="Fitzgerald M."/>
            <person name="Haas B."/>
            <person name="Abouelleil A."/>
            <person name="Allen A.W."/>
            <person name="Alvarado L."/>
            <person name="Arachchi H.M."/>
            <person name="Berlin A.M."/>
            <person name="Chapman S.B."/>
            <person name="Gainer-Dewar J."/>
            <person name="Goldberg J."/>
            <person name="Griggs A."/>
            <person name="Gujja S."/>
            <person name="Hansen M."/>
            <person name="Howarth C."/>
            <person name="Imamovic A."/>
            <person name="Ireland A."/>
            <person name="Larimer J."/>
            <person name="McCowan C."/>
            <person name="Murphy C."/>
            <person name="Pearson M."/>
            <person name="Poon T.W."/>
            <person name="Priest M."/>
            <person name="Roberts A."/>
            <person name="Saif S."/>
            <person name="Shea T."/>
            <person name="Sisk P."/>
            <person name="Sykes S."/>
            <person name="Wortman J."/>
            <person name="Nusbaum C."/>
            <person name="Birren B."/>
        </authorList>
    </citation>
    <scope>NUCLEOTIDE SEQUENCE [LARGE SCALE GENOMIC DNA]</scope>
    <source>
        <strain evidence="2">1006PhL</strain>
    </source>
</reference>
<name>S2J0L5_MUCC1</name>
<dbReference type="VEuPathDB" id="FungiDB:HMPREF1544_11589"/>
<dbReference type="Proteomes" id="UP000014254">
    <property type="component" value="Unassembled WGS sequence"/>
</dbReference>
<evidence type="ECO:0000313" key="1">
    <source>
        <dbReference type="EMBL" id="EPB81672.1"/>
    </source>
</evidence>
<evidence type="ECO:0008006" key="3">
    <source>
        <dbReference type="Google" id="ProtNLM"/>
    </source>
</evidence>
<dbReference type="SUPFAM" id="SSF56672">
    <property type="entry name" value="DNA/RNA polymerases"/>
    <property type="match status" value="1"/>
</dbReference>
<dbReference type="PANTHER" id="PTHR33050:SF7">
    <property type="entry name" value="RIBONUCLEASE H"/>
    <property type="match status" value="1"/>
</dbReference>
<dbReference type="Gene3D" id="3.30.70.270">
    <property type="match status" value="1"/>
</dbReference>
<dbReference type="PANTHER" id="PTHR33050">
    <property type="entry name" value="REVERSE TRANSCRIPTASE DOMAIN-CONTAINING PROTEIN"/>
    <property type="match status" value="1"/>
</dbReference>
<dbReference type="Gene3D" id="3.10.10.10">
    <property type="entry name" value="HIV Type 1 Reverse Transcriptase, subunit A, domain 1"/>
    <property type="match status" value="1"/>
</dbReference>
<sequence>MEEEGIPALRDIIEQDDWLCKVDLKDACLVVPMHKNSKDYLTFENQEGAVYRYKSLIFGLSVSLRVFNKIMKYARHLFTGKDERDGKVSNQSKASPGSSRFYYKLQKKAQKNQEFVGFIFNTRNMQILVPQLKINNLLKRVKQVLRHQQKQ</sequence>
<organism evidence="1 2">
    <name type="scientific">Mucor circinelloides f. circinelloides (strain 1006PhL)</name>
    <name type="common">Mucormycosis agent</name>
    <name type="synonym">Calyptromyces circinelloides</name>
    <dbReference type="NCBI Taxonomy" id="1220926"/>
    <lineage>
        <taxon>Eukaryota</taxon>
        <taxon>Fungi</taxon>
        <taxon>Fungi incertae sedis</taxon>
        <taxon>Mucoromycota</taxon>
        <taxon>Mucoromycotina</taxon>
        <taxon>Mucoromycetes</taxon>
        <taxon>Mucorales</taxon>
        <taxon>Mucorineae</taxon>
        <taxon>Mucoraceae</taxon>
        <taxon>Mucor</taxon>
    </lineage>
</organism>
<dbReference type="InterPro" id="IPR052055">
    <property type="entry name" value="Hepadnavirus_pol/RT"/>
</dbReference>
<proteinExistence type="predicted"/>
<dbReference type="EMBL" id="KE124155">
    <property type="protein sequence ID" value="EPB81672.1"/>
    <property type="molecule type" value="Genomic_DNA"/>
</dbReference>
<dbReference type="STRING" id="1220926.S2J0L5"/>
<accession>S2J0L5</accession>
<keyword evidence="2" id="KW-1185">Reference proteome</keyword>
<dbReference type="OrthoDB" id="2290779at2759"/>